<comment type="caution">
    <text evidence="1">The sequence shown here is derived from an EMBL/GenBank/DDBJ whole genome shotgun (WGS) entry which is preliminary data.</text>
</comment>
<name>A0ACB1AI76_MELEN</name>
<evidence type="ECO:0000313" key="2">
    <source>
        <dbReference type="Proteomes" id="UP001497535"/>
    </source>
</evidence>
<accession>A0ACB1AI76</accession>
<dbReference type="Proteomes" id="UP001497535">
    <property type="component" value="Unassembled WGS sequence"/>
</dbReference>
<gene>
    <name evidence="1" type="ORF">MENTE1834_LOCUS37506</name>
</gene>
<protein>
    <submittedName>
        <fullName evidence="1">Uncharacterized protein</fullName>
    </submittedName>
</protein>
<proteinExistence type="predicted"/>
<dbReference type="EMBL" id="CAVMJV010000079">
    <property type="protein sequence ID" value="CAK5089768.1"/>
    <property type="molecule type" value="Genomic_DNA"/>
</dbReference>
<organism evidence="1 2">
    <name type="scientific">Meloidogyne enterolobii</name>
    <name type="common">Root-knot nematode worm</name>
    <name type="synonym">Meloidogyne mayaguensis</name>
    <dbReference type="NCBI Taxonomy" id="390850"/>
    <lineage>
        <taxon>Eukaryota</taxon>
        <taxon>Metazoa</taxon>
        <taxon>Ecdysozoa</taxon>
        <taxon>Nematoda</taxon>
        <taxon>Chromadorea</taxon>
        <taxon>Rhabditida</taxon>
        <taxon>Tylenchina</taxon>
        <taxon>Tylenchomorpha</taxon>
        <taxon>Tylenchoidea</taxon>
        <taxon>Meloidogynidae</taxon>
        <taxon>Meloidogyninae</taxon>
        <taxon>Meloidogyne</taxon>
    </lineage>
</organism>
<sequence>MPEKRDLVTHLTISESELEAELKQHLEPEKSGLGSFVTAPTVFNDAKLTIGTSVAHGKRSPGVDDITLTMSRELLSEDIHLQRDVVSSPAFNPQPPGTTGVTEQYPLNSLESFENIDDEKKDCDNENCDGQSKTTTTFWPITTKALKTTKIHQQKMQFLKGLSRTTQRVPNHGSWTLGKPQTMQRTTLKSCDSPPICGRNCGVVIDPNGCQSCDYCRSDSECRSLDGQICDFGRCECGVAFLHTSAIPPTLLTLDILPSSSLVSGRSHHSLHTRQFKYQIADFFNRIRRSTIYNANYKKPRSG</sequence>
<evidence type="ECO:0000313" key="1">
    <source>
        <dbReference type="EMBL" id="CAK5089768.1"/>
    </source>
</evidence>
<keyword evidence="2" id="KW-1185">Reference proteome</keyword>
<reference evidence="1" key="1">
    <citation type="submission" date="2023-11" db="EMBL/GenBank/DDBJ databases">
        <authorList>
            <person name="Poullet M."/>
        </authorList>
    </citation>
    <scope>NUCLEOTIDE SEQUENCE</scope>
    <source>
        <strain evidence="1">E1834</strain>
    </source>
</reference>